<reference evidence="1 2" key="1">
    <citation type="journal article" date="2023" name="Plants (Basel)">
        <title>Bridging the Gap: Combining Genomics and Transcriptomics Approaches to Understand Stylosanthes scabra, an Orphan Legume from the Brazilian Caatinga.</title>
        <authorList>
            <person name="Ferreira-Neto J.R.C."/>
            <person name="da Silva M.D."/>
            <person name="Binneck E."/>
            <person name="de Melo N.F."/>
            <person name="da Silva R.H."/>
            <person name="de Melo A.L.T.M."/>
            <person name="Pandolfi V."/>
            <person name="Bustamante F.O."/>
            <person name="Brasileiro-Vidal A.C."/>
            <person name="Benko-Iseppon A.M."/>
        </authorList>
    </citation>
    <scope>NUCLEOTIDE SEQUENCE [LARGE SCALE GENOMIC DNA]</scope>
    <source>
        <tissue evidence="1">Leaves</tissue>
    </source>
</reference>
<proteinExistence type="predicted"/>
<gene>
    <name evidence="1" type="ORF">PIB30_030930</name>
</gene>
<name>A0ABU6QC17_9FABA</name>
<accession>A0ABU6QC17</accession>
<sequence>MREALTKMPLEQLLGKSYHLSLVGVETSLAAKMKAEKEENSSRPPSIRSRS</sequence>
<evidence type="ECO:0000313" key="1">
    <source>
        <dbReference type="EMBL" id="MED6109145.1"/>
    </source>
</evidence>
<comment type="caution">
    <text evidence="1">The sequence shown here is derived from an EMBL/GenBank/DDBJ whole genome shotgun (WGS) entry which is preliminary data.</text>
</comment>
<evidence type="ECO:0000313" key="2">
    <source>
        <dbReference type="Proteomes" id="UP001341840"/>
    </source>
</evidence>
<dbReference type="Proteomes" id="UP001341840">
    <property type="component" value="Unassembled WGS sequence"/>
</dbReference>
<protein>
    <submittedName>
        <fullName evidence="1">Uncharacterized protein</fullName>
    </submittedName>
</protein>
<dbReference type="EMBL" id="JASCZI010000131">
    <property type="protein sequence ID" value="MED6109145.1"/>
    <property type="molecule type" value="Genomic_DNA"/>
</dbReference>
<organism evidence="1 2">
    <name type="scientific">Stylosanthes scabra</name>
    <dbReference type="NCBI Taxonomy" id="79078"/>
    <lineage>
        <taxon>Eukaryota</taxon>
        <taxon>Viridiplantae</taxon>
        <taxon>Streptophyta</taxon>
        <taxon>Embryophyta</taxon>
        <taxon>Tracheophyta</taxon>
        <taxon>Spermatophyta</taxon>
        <taxon>Magnoliopsida</taxon>
        <taxon>eudicotyledons</taxon>
        <taxon>Gunneridae</taxon>
        <taxon>Pentapetalae</taxon>
        <taxon>rosids</taxon>
        <taxon>fabids</taxon>
        <taxon>Fabales</taxon>
        <taxon>Fabaceae</taxon>
        <taxon>Papilionoideae</taxon>
        <taxon>50 kb inversion clade</taxon>
        <taxon>dalbergioids sensu lato</taxon>
        <taxon>Dalbergieae</taxon>
        <taxon>Pterocarpus clade</taxon>
        <taxon>Stylosanthes</taxon>
    </lineage>
</organism>
<keyword evidence="2" id="KW-1185">Reference proteome</keyword>